<keyword evidence="3" id="KW-1185">Reference proteome</keyword>
<feature type="chain" id="PRO_5047164157" description="PepSY domain-containing protein" evidence="1">
    <location>
        <begin position="22"/>
        <end position="88"/>
    </location>
</feature>
<comment type="caution">
    <text evidence="2">The sequence shown here is derived from an EMBL/GenBank/DDBJ whole genome shotgun (WGS) entry which is preliminary data.</text>
</comment>
<evidence type="ECO:0000313" key="3">
    <source>
        <dbReference type="Proteomes" id="UP001501310"/>
    </source>
</evidence>
<protein>
    <recommendedName>
        <fullName evidence="4">PepSY domain-containing protein</fullName>
    </recommendedName>
</protein>
<dbReference type="RefSeq" id="WP_344710177.1">
    <property type="nucleotide sequence ID" value="NZ_BAAAZD010000002.1"/>
</dbReference>
<evidence type="ECO:0008006" key="4">
    <source>
        <dbReference type="Google" id="ProtNLM"/>
    </source>
</evidence>
<feature type="signal peptide" evidence="1">
    <location>
        <begin position="1"/>
        <end position="21"/>
    </location>
</feature>
<name>A0ABP7S6I2_9SPHN</name>
<evidence type="ECO:0000256" key="1">
    <source>
        <dbReference type="SAM" id="SignalP"/>
    </source>
</evidence>
<reference evidence="3" key="1">
    <citation type="journal article" date="2019" name="Int. J. Syst. Evol. Microbiol.">
        <title>The Global Catalogue of Microorganisms (GCM) 10K type strain sequencing project: providing services to taxonomists for standard genome sequencing and annotation.</title>
        <authorList>
            <consortium name="The Broad Institute Genomics Platform"/>
            <consortium name="The Broad Institute Genome Sequencing Center for Infectious Disease"/>
            <person name="Wu L."/>
            <person name="Ma J."/>
        </authorList>
    </citation>
    <scope>NUCLEOTIDE SEQUENCE [LARGE SCALE GENOMIC DNA]</scope>
    <source>
        <strain evidence="3">JCM 16603</strain>
    </source>
</reference>
<accession>A0ABP7S6I2</accession>
<keyword evidence="1" id="KW-0732">Signal</keyword>
<proteinExistence type="predicted"/>
<organism evidence="2 3">
    <name type="scientific">Sphingomonas humi</name>
    <dbReference type="NCBI Taxonomy" id="335630"/>
    <lineage>
        <taxon>Bacteria</taxon>
        <taxon>Pseudomonadati</taxon>
        <taxon>Pseudomonadota</taxon>
        <taxon>Alphaproteobacteria</taxon>
        <taxon>Sphingomonadales</taxon>
        <taxon>Sphingomonadaceae</taxon>
        <taxon>Sphingomonas</taxon>
    </lineage>
</organism>
<dbReference type="Proteomes" id="UP001501310">
    <property type="component" value="Unassembled WGS sequence"/>
</dbReference>
<dbReference type="EMBL" id="BAAAZD010000002">
    <property type="protein sequence ID" value="GAA4007266.1"/>
    <property type="molecule type" value="Genomic_DNA"/>
</dbReference>
<sequence length="88" mass="9666">MKKLITIAALAALCGTLPVIAHPTNVAYASRGECEAAAAESAKRDRERLVALGIFKTIGAAQSTFHDDWQCEYDRDDDAWYIVDHRGD</sequence>
<evidence type="ECO:0000313" key="2">
    <source>
        <dbReference type="EMBL" id="GAA4007266.1"/>
    </source>
</evidence>
<gene>
    <name evidence="2" type="ORF">GCM10022211_20570</name>
</gene>